<dbReference type="Proteomes" id="UP000318331">
    <property type="component" value="Unassembled WGS sequence"/>
</dbReference>
<sequence>MLEGILVASFVARLIVQLYILVLWARFILDWVRALNPAWRPRGFVVVLIELVFTITDPPIRFIRKLIPPLRIGSLSLDFGWMITLIACWVILAILP</sequence>
<protein>
    <submittedName>
        <fullName evidence="2">YggT family protein</fullName>
    </submittedName>
</protein>
<evidence type="ECO:0000313" key="3">
    <source>
        <dbReference type="Proteomes" id="UP000318331"/>
    </source>
</evidence>
<dbReference type="RefSeq" id="WP_141918576.1">
    <property type="nucleotide sequence ID" value="NZ_BAAAYS010000006.1"/>
</dbReference>
<dbReference type="InterPro" id="IPR003425">
    <property type="entry name" value="CCB3/YggT"/>
</dbReference>
<dbReference type="Pfam" id="PF02325">
    <property type="entry name" value="CCB3_YggT"/>
    <property type="match status" value="1"/>
</dbReference>
<evidence type="ECO:0000256" key="1">
    <source>
        <dbReference type="SAM" id="Phobius"/>
    </source>
</evidence>
<proteinExistence type="predicted"/>
<keyword evidence="1" id="KW-0472">Membrane</keyword>
<keyword evidence="1" id="KW-0812">Transmembrane</keyword>
<feature type="transmembrane region" description="Helical" evidence="1">
    <location>
        <begin position="44"/>
        <end position="63"/>
    </location>
</feature>
<dbReference type="GO" id="GO:0016020">
    <property type="term" value="C:membrane"/>
    <property type="evidence" value="ECO:0007669"/>
    <property type="project" value="InterPro"/>
</dbReference>
<comment type="caution">
    <text evidence="2">The sequence shown here is derived from an EMBL/GenBank/DDBJ whole genome shotgun (WGS) entry which is preliminary data.</text>
</comment>
<keyword evidence="1" id="KW-1133">Transmembrane helix</keyword>
<keyword evidence="3" id="KW-1185">Reference proteome</keyword>
<feature type="transmembrane region" description="Helical" evidence="1">
    <location>
        <begin position="5"/>
        <end position="24"/>
    </location>
</feature>
<feature type="transmembrane region" description="Helical" evidence="1">
    <location>
        <begin position="75"/>
        <end position="95"/>
    </location>
</feature>
<dbReference type="OrthoDB" id="3216131at2"/>
<organism evidence="2 3">
    <name type="scientific">Klugiella xanthotipulae</name>
    <dbReference type="NCBI Taxonomy" id="244735"/>
    <lineage>
        <taxon>Bacteria</taxon>
        <taxon>Bacillati</taxon>
        <taxon>Actinomycetota</taxon>
        <taxon>Actinomycetes</taxon>
        <taxon>Micrococcales</taxon>
        <taxon>Microbacteriaceae</taxon>
        <taxon>Klugiella</taxon>
    </lineage>
</organism>
<dbReference type="EMBL" id="VFPN01000003">
    <property type="protein sequence ID" value="TQM61468.1"/>
    <property type="molecule type" value="Genomic_DNA"/>
</dbReference>
<accession>A0A543HT29</accession>
<name>A0A543HT29_9MICO</name>
<evidence type="ECO:0000313" key="2">
    <source>
        <dbReference type="EMBL" id="TQM61468.1"/>
    </source>
</evidence>
<reference evidence="2 3" key="1">
    <citation type="submission" date="2019-06" db="EMBL/GenBank/DDBJ databases">
        <title>Sequencing the genomes of 1000 actinobacteria strains.</title>
        <authorList>
            <person name="Klenk H.-P."/>
        </authorList>
    </citation>
    <scope>NUCLEOTIDE SEQUENCE [LARGE SCALE GENOMIC DNA]</scope>
    <source>
        <strain evidence="2 3">DSM 18031</strain>
    </source>
</reference>
<dbReference type="AlphaFoldDB" id="A0A543HT29"/>
<gene>
    <name evidence="2" type="ORF">FB466_2422</name>
</gene>